<reference evidence="2 3" key="1">
    <citation type="submission" date="2022-01" db="EMBL/GenBank/DDBJ databases">
        <title>Whole genome-based taxonomy of the Shewanellaceae.</title>
        <authorList>
            <person name="Martin-Rodriguez A.J."/>
        </authorList>
    </citation>
    <scope>NUCLEOTIDE SEQUENCE [LARGE SCALE GENOMIC DNA]</scope>
    <source>
        <strain evidence="2 3">DSM 21332</strain>
    </source>
</reference>
<evidence type="ECO:0000256" key="1">
    <source>
        <dbReference type="SAM" id="SignalP"/>
    </source>
</evidence>
<accession>A0ABT0N1W9</accession>
<evidence type="ECO:0008006" key="4">
    <source>
        <dbReference type="Google" id="ProtNLM"/>
    </source>
</evidence>
<evidence type="ECO:0000313" key="3">
    <source>
        <dbReference type="Proteomes" id="UP001202831"/>
    </source>
</evidence>
<sequence length="136" mass="15228">MPLKAIWTLLFCLLWGPCLAAETITHESVAGYSPSQAELRLIFSRQKLFWPNGDPITVFILEPDSEEHRQFCIQQLSLLPYVLQRRWDRLVYSGTGDRPTIVPNEQVMKQLVASTPGAIGYLGSADASQGGDHEDL</sequence>
<evidence type="ECO:0000313" key="2">
    <source>
        <dbReference type="EMBL" id="MCL2912433.1"/>
    </source>
</evidence>
<dbReference type="Proteomes" id="UP001202831">
    <property type="component" value="Unassembled WGS sequence"/>
</dbReference>
<protein>
    <recommendedName>
        <fullName evidence="4">PBP domain-containing protein</fullName>
    </recommendedName>
</protein>
<dbReference type="EMBL" id="JAKIKT010000001">
    <property type="protein sequence ID" value="MCL2912433.1"/>
    <property type="molecule type" value="Genomic_DNA"/>
</dbReference>
<comment type="caution">
    <text evidence="2">The sequence shown here is derived from an EMBL/GenBank/DDBJ whole genome shotgun (WGS) entry which is preliminary data.</text>
</comment>
<keyword evidence="3" id="KW-1185">Reference proteome</keyword>
<feature type="chain" id="PRO_5045680576" description="PBP domain-containing protein" evidence="1">
    <location>
        <begin position="21"/>
        <end position="136"/>
    </location>
</feature>
<dbReference type="RefSeq" id="WP_249247255.1">
    <property type="nucleotide sequence ID" value="NZ_JAKIKT010000001.1"/>
</dbReference>
<keyword evidence="1" id="KW-0732">Signal</keyword>
<gene>
    <name evidence="2" type="ORF">L2725_01320</name>
</gene>
<proteinExistence type="predicted"/>
<organism evidence="2 3">
    <name type="scientific">Shewanella corallii</name>
    <dbReference type="NCBI Taxonomy" id="560080"/>
    <lineage>
        <taxon>Bacteria</taxon>
        <taxon>Pseudomonadati</taxon>
        <taxon>Pseudomonadota</taxon>
        <taxon>Gammaproteobacteria</taxon>
        <taxon>Alteromonadales</taxon>
        <taxon>Shewanellaceae</taxon>
        <taxon>Shewanella</taxon>
    </lineage>
</organism>
<dbReference type="Gene3D" id="3.40.190.10">
    <property type="entry name" value="Periplasmic binding protein-like II"/>
    <property type="match status" value="1"/>
</dbReference>
<feature type="signal peptide" evidence="1">
    <location>
        <begin position="1"/>
        <end position="20"/>
    </location>
</feature>
<dbReference type="SUPFAM" id="SSF53850">
    <property type="entry name" value="Periplasmic binding protein-like II"/>
    <property type="match status" value="1"/>
</dbReference>
<name>A0ABT0N1W9_9GAMM</name>